<comment type="caution">
    <text evidence="10">The sequence shown here is derived from an EMBL/GenBank/DDBJ whole genome shotgun (WGS) entry which is preliminary data.</text>
</comment>
<dbReference type="InterPro" id="IPR003784">
    <property type="entry name" value="BioY"/>
</dbReference>
<reference evidence="10 11" key="1">
    <citation type="submission" date="2021-03" db="EMBL/GenBank/DDBJ databases">
        <title>Genomic Encyclopedia of Type Strains, Phase IV (KMG-IV): sequencing the most valuable type-strain genomes for metagenomic binning, comparative biology and taxonomic classification.</title>
        <authorList>
            <person name="Goeker M."/>
        </authorList>
    </citation>
    <scope>NUCLEOTIDE SEQUENCE [LARGE SCALE GENOMIC DNA]</scope>
    <source>
        <strain evidence="10 11">DSM 1289</strain>
    </source>
</reference>
<evidence type="ECO:0000256" key="8">
    <source>
        <dbReference type="PIRNR" id="PIRNR016661"/>
    </source>
</evidence>
<evidence type="ECO:0000256" key="9">
    <source>
        <dbReference type="SAM" id="Phobius"/>
    </source>
</evidence>
<gene>
    <name evidence="10" type="ORF">J2Z43_000611</name>
</gene>
<evidence type="ECO:0000256" key="3">
    <source>
        <dbReference type="ARBA" id="ARBA00022448"/>
    </source>
</evidence>
<feature type="transmembrane region" description="Helical" evidence="9">
    <location>
        <begin position="58"/>
        <end position="75"/>
    </location>
</feature>
<keyword evidence="11" id="KW-1185">Reference proteome</keyword>
<evidence type="ECO:0000256" key="1">
    <source>
        <dbReference type="ARBA" id="ARBA00004651"/>
    </source>
</evidence>
<keyword evidence="6 9" id="KW-1133">Transmembrane helix</keyword>
<evidence type="ECO:0000256" key="2">
    <source>
        <dbReference type="ARBA" id="ARBA00010692"/>
    </source>
</evidence>
<feature type="transmembrane region" description="Helical" evidence="9">
    <location>
        <begin position="141"/>
        <end position="169"/>
    </location>
</feature>
<dbReference type="Pfam" id="PF02632">
    <property type="entry name" value="BioY"/>
    <property type="match status" value="1"/>
</dbReference>
<dbReference type="PANTHER" id="PTHR34295:SF4">
    <property type="entry name" value="BIOTIN TRANSPORTER BIOY-RELATED"/>
    <property type="match status" value="1"/>
</dbReference>
<evidence type="ECO:0000256" key="5">
    <source>
        <dbReference type="ARBA" id="ARBA00022692"/>
    </source>
</evidence>
<evidence type="ECO:0000256" key="6">
    <source>
        <dbReference type="ARBA" id="ARBA00022989"/>
    </source>
</evidence>
<feature type="transmembrane region" description="Helical" evidence="9">
    <location>
        <begin position="81"/>
        <end position="100"/>
    </location>
</feature>
<organism evidence="10 11">
    <name type="scientific">Metaclostridioides mangenotii</name>
    <dbReference type="NCBI Taxonomy" id="1540"/>
    <lineage>
        <taxon>Bacteria</taxon>
        <taxon>Bacillati</taxon>
        <taxon>Bacillota</taxon>
        <taxon>Clostridia</taxon>
        <taxon>Peptostreptococcales</taxon>
        <taxon>Peptostreptococcaceae</taxon>
        <taxon>Metaclostridioides</taxon>
    </lineage>
</organism>
<dbReference type="Gene3D" id="1.10.1760.20">
    <property type="match status" value="1"/>
</dbReference>
<accession>A0ABS4E8E6</accession>
<evidence type="ECO:0000256" key="4">
    <source>
        <dbReference type="ARBA" id="ARBA00022475"/>
    </source>
</evidence>
<keyword evidence="7 8" id="KW-0472">Membrane</keyword>
<feature type="transmembrane region" description="Helical" evidence="9">
    <location>
        <begin position="7"/>
        <end position="26"/>
    </location>
</feature>
<dbReference type="PIRSF" id="PIRSF016661">
    <property type="entry name" value="BioY"/>
    <property type="match status" value="1"/>
</dbReference>
<evidence type="ECO:0000256" key="7">
    <source>
        <dbReference type="ARBA" id="ARBA00023136"/>
    </source>
</evidence>
<keyword evidence="5 9" id="KW-0812">Transmembrane</keyword>
<feature type="transmembrane region" description="Helical" evidence="9">
    <location>
        <begin position="112"/>
        <end position="135"/>
    </location>
</feature>
<sequence>MKLSTKDLILCGIFASITAILSQISIPLPFTTVPLTMQTFAVGLTGVVLGAKRGFISQLIYVLVGAVGLPVFAQMTGGMGIVLGPTGGYILGFPIMALIVGYFKDKFDSKIAIIFGMILGLLVDYTLGTVMFIFITNMTFVQALLACVVPFIPLDLVKVVFVSVIGTTLSKRLYLSKV</sequence>
<proteinExistence type="inferred from homology"/>
<dbReference type="EMBL" id="JAGGJX010000001">
    <property type="protein sequence ID" value="MBP1854221.1"/>
    <property type="molecule type" value="Genomic_DNA"/>
</dbReference>
<dbReference type="RefSeq" id="WP_209455774.1">
    <property type="nucleotide sequence ID" value="NZ_BAAACS010000017.1"/>
</dbReference>
<name>A0ABS4E8E6_9FIRM</name>
<keyword evidence="3 8" id="KW-0813">Transport</keyword>
<comment type="subcellular location">
    <subcellularLocation>
        <location evidence="1 8">Cell membrane</location>
        <topology evidence="1 8">Multi-pass membrane protein</topology>
    </subcellularLocation>
</comment>
<comment type="similarity">
    <text evidence="2 8">Belongs to the BioY family.</text>
</comment>
<protein>
    <recommendedName>
        <fullName evidence="8">Biotin transporter</fullName>
    </recommendedName>
</protein>
<keyword evidence="4 8" id="KW-1003">Cell membrane</keyword>
<evidence type="ECO:0000313" key="11">
    <source>
        <dbReference type="Proteomes" id="UP000767291"/>
    </source>
</evidence>
<evidence type="ECO:0000313" key="10">
    <source>
        <dbReference type="EMBL" id="MBP1854221.1"/>
    </source>
</evidence>
<dbReference type="Proteomes" id="UP000767291">
    <property type="component" value="Unassembled WGS sequence"/>
</dbReference>
<dbReference type="PANTHER" id="PTHR34295">
    <property type="entry name" value="BIOTIN TRANSPORTER BIOY"/>
    <property type="match status" value="1"/>
</dbReference>